<dbReference type="Proteomes" id="UP001383192">
    <property type="component" value="Unassembled WGS sequence"/>
</dbReference>
<dbReference type="AlphaFoldDB" id="A0AAW0B4R8"/>
<protein>
    <recommendedName>
        <fullName evidence="1">Ribonuclease H1 N-terminal domain-containing protein</fullName>
    </recommendedName>
</protein>
<evidence type="ECO:0000259" key="1">
    <source>
        <dbReference type="Pfam" id="PF01693"/>
    </source>
</evidence>
<dbReference type="InterPro" id="IPR011320">
    <property type="entry name" value="RNase_H1_N"/>
</dbReference>
<accession>A0AAW0B4R8</accession>
<proteinExistence type="predicted"/>
<sequence length="341" mass="36734">MQTQFVDIPRLPSPVDRREGSYLIAGQPQGDDRLAYVVPQCFNYAEHHPERGQTLVRTTVEEYGGLVVTVTTKIQRLHPDNRRPQRPGPSVIATVPEGLVVPTPEEEQRGHFYRHGNMYVALDMPSDREPPQVVGVSLGNTSNASTALHDGSQDAFADTSSLSSEWDASSLSDGSIPLTDNTNDTATATASVTNTGITVPPVVLPAVIPNNTTATVSGSSADTNNSYTPGIAPLAPVPAAPPTIPSPNTIEPPAEVPEGTRFYVVYVGREVGIYWGDWYEVCERLVKGVSGHRATKHSTFSQALVEYTRAYYNQKPGYTLRIATDPLPAPVASQPSVSQQS</sequence>
<gene>
    <name evidence="2" type="ORF">VNI00_017568</name>
</gene>
<dbReference type="EMBL" id="JAYKXP010000178">
    <property type="protein sequence ID" value="KAK7021036.1"/>
    <property type="molecule type" value="Genomic_DNA"/>
</dbReference>
<feature type="domain" description="Ribonuclease H1 N-terminal" evidence="1">
    <location>
        <begin position="261"/>
        <end position="303"/>
    </location>
</feature>
<reference evidence="2 3" key="1">
    <citation type="submission" date="2024-01" db="EMBL/GenBank/DDBJ databases">
        <title>A draft genome for a cacao thread blight-causing isolate of Paramarasmius palmivorus.</title>
        <authorList>
            <person name="Baruah I.K."/>
            <person name="Bukari Y."/>
            <person name="Amoako-Attah I."/>
            <person name="Meinhardt L.W."/>
            <person name="Bailey B.A."/>
            <person name="Cohen S.P."/>
        </authorList>
    </citation>
    <scope>NUCLEOTIDE SEQUENCE [LARGE SCALE GENOMIC DNA]</scope>
    <source>
        <strain evidence="2 3">GH-12</strain>
    </source>
</reference>
<dbReference type="Pfam" id="PF01693">
    <property type="entry name" value="Cauli_VI"/>
    <property type="match status" value="1"/>
</dbReference>
<evidence type="ECO:0000313" key="3">
    <source>
        <dbReference type="Proteomes" id="UP001383192"/>
    </source>
</evidence>
<dbReference type="InterPro" id="IPR037056">
    <property type="entry name" value="RNase_H1_N_sf"/>
</dbReference>
<dbReference type="Gene3D" id="3.40.970.10">
    <property type="entry name" value="Ribonuclease H1, N-terminal domain"/>
    <property type="match status" value="1"/>
</dbReference>
<evidence type="ECO:0000313" key="2">
    <source>
        <dbReference type="EMBL" id="KAK7021036.1"/>
    </source>
</evidence>
<comment type="caution">
    <text evidence="2">The sequence shown here is derived from an EMBL/GenBank/DDBJ whole genome shotgun (WGS) entry which is preliminary data.</text>
</comment>
<name>A0AAW0B4R8_9AGAR</name>
<organism evidence="2 3">
    <name type="scientific">Paramarasmius palmivorus</name>
    <dbReference type="NCBI Taxonomy" id="297713"/>
    <lineage>
        <taxon>Eukaryota</taxon>
        <taxon>Fungi</taxon>
        <taxon>Dikarya</taxon>
        <taxon>Basidiomycota</taxon>
        <taxon>Agaricomycotina</taxon>
        <taxon>Agaricomycetes</taxon>
        <taxon>Agaricomycetidae</taxon>
        <taxon>Agaricales</taxon>
        <taxon>Marasmiineae</taxon>
        <taxon>Marasmiaceae</taxon>
        <taxon>Paramarasmius</taxon>
    </lineage>
</organism>
<keyword evidence="3" id="KW-1185">Reference proteome</keyword>